<dbReference type="GO" id="GO:0005262">
    <property type="term" value="F:calcium channel activity"/>
    <property type="evidence" value="ECO:0007669"/>
    <property type="project" value="TreeGrafter"/>
</dbReference>
<feature type="domain" description="Sodium/calcium exchanger membrane region" evidence="6">
    <location>
        <begin position="181"/>
        <end position="320"/>
    </location>
</feature>
<dbReference type="InterPro" id="IPR044880">
    <property type="entry name" value="NCX_ion-bd_dom_sf"/>
</dbReference>
<dbReference type="Gene3D" id="1.20.1420.30">
    <property type="entry name" value="NCX, central ion-binding region"/>
    <property type="match status" value="2"/>
</dbReference>
<proteinExistence type="predicted"/>
<dbReference type="PANTHER" id="PTHR10846:SF8">
    <property type="entry name" value="INNER MEMBRANE PROTEIN YRBG"/>
    <property type="match status" value="1"/>
</dbReference>
<evidence type="ECO:0000256" key="3">
    <source>
        <dbReference type="ARBA" id="ARBA00022989"/>
    </source>
</evidence>
<feature type="transmembrane region" description="Helical" evidence="5">
    <location>
        <begin position="303"/>
        <end position="320"/>
    </location>
</feature>
<evidence type="ECO:0000259" key="6">
    <source>
        <dbReference type="Pfam" id="PF01699"/>
    </source>
</evidence>
<evidence type="ECO:0000313" key="7">
    <source>
        <dbReference type="EMBL" id="TDL75223.1"/>
    </source>
</evidence>
<accession>A0A4R6A3F9</accession>
<protein>
    <submittedName>
        <fullName evidence="7">Calcium/sodium antiporter</fullName>
    </submittedName>
</protein>
<feature type="transmembrane region" description="Helical" evidence="5">
    <location>
        <begin position="29"/>
        <end position="47"/>
    </location>
</feature>
<keyword evidence="3 5" id="KW-1133">Transmembrane helix</keyword>
<feature type="transmembrane region" description="Helical" evidence="5">
    <location>
        <begin position="279"/>
        <end position="296"/>
    </location>
</feature>
<dbReference type="PANTHER" id="PTHR10846">
    <property type="entry name" value="SODIUM/POTASSIUM/CALCIUM EXCHANGER"/>
    <property type="match status" value="1"/>
</dbReference>
<keyword evidence="8" id="KW-1185">Reference proteome</keyword>
<comment type="caution">
    <text evidence="7">The sequence shown here is derived from an EMBL/GenBank/DDBJ whole genome shotgun (WGS) entry which is preliminary data.</text>
</comment>
<sequence>MLLAFLLTVVGLVILIVAGDLLVRGAVNLSLRLGVPAMIVSLTVVAFGTSAPELVISIGAILDGAPGIALGNVVGSNTANVLLVLGVPALIATIGMDDPETRRSFVLMLVASVVFIALAFVGPMKWWHGLILLAVFGLILGGQIRTSLAHRRSARAAKAALPVSDDEVEGADPNIGGGKIAFFLIAGIVSLPIGAQMLITGARTIAETFGVSDEVIGLTLVAIGTSLPELATTVAAAFRRQADVAIGNVIGSNTFNLLAIFGIALLVGPVPVEREFLRVDLWVMLAASVALTPFVFRDWKLGRLFGAVFCLLYITYVWMIV</sequence>
<feature type="transmembrane region" description="Helical" evidence="5">
    <location>
        <begin position="215"/>
        <end position="238"/>
    </location>
</feature>
<dbReference type="OrthoDB" id="9794225at2"/>
<dbReference type="NCBIfam" id="TIGR00367">
    <property type="entry name" value="calcium/sodium antiporter"/>
    <property type="match status" value="1"/>
</dbReference>
<dbReference type="GO" id="GO:0008273">
    <property type="term" value="F:calcium, potassium:sodium antiporter activity"/>
    <property type="evidence" value="ECO:0007669"/>
    <property type="project" value="TreeGrafter"/>
</dbReference>
<evidence type="ECO:0000256" key="1">
    <source>
        <dbReference type="ARBA" id="ARBA00004141"/>
    </source>
</evidence>
<dbReference type="RefSeq" id="WP_133397917.1">
    <property type="nucleotide sequence ID" value="NZ_SNAA01000021.1"/>
</dbReference>
<feature type="transmembrane region" description="Helical" evidence="5">
    <location>
        <begin position="245"/>
        <end position="267"/>
    </location>
</feature>
<feature type="transmembrane region" description="Helical" evidence="5">
    <location>
        <begin position="104"/>
        <end position="121"/>
    </location>
</feature>
<dbReference type="GO" id="GO:0005886">
    <property type="term" value="C:plasma membrane"/>
    <property type="evidence" value="ECO:0007669"/>
    <property type="project" value="TreeGrafter"/>
</dbReference>
<dbReference type="InterPro" id="IPR004837">
    <property type="entry name" value="NaCa_Exmemb"/>
</dbReference>
<evidence type="ECO:0000313" key="8">
    <source>
        <dbReference type="Proteomes" id="UP000295701"/>
    </source>
</evidence>
<evidence type="ECO:0000256" key="2">
    <source>
        <dbReference type="ARBA" id="ARBA00022692"/>
    </source>
</evidence>
<feature type="transmembrane region" description="Helical" evidence="5">
    <location>
        <begin position="127"/>
        <end position="148"/>
    </location>
</feature>
<organism evidence="7 8">
    <name type="scientific">Palleronia sediminis</name>
    <dbReference type="NCBI Taxonomy" id="2547833"/>
    <lineage>
        <taxon>Bacteria</taxon>
        <taxon>Pseudomonadati</taxon>
        <taxon>Pseudomonadota</taxon>
        <taxon>Alphaproteobacteria</taxon>
        <taxon>Rhodobacterales</taxon>
        <taxon>Roseobacteraceae</taxon>
        <taxon>Palleronia</taxon>
    </lineage>
</organism>
<comment type="subcellular location">
    <subcellularLocation>
        <location evidence="1">Membrane</location>
        <topology evidence="1">Multi-pass membrane protein</topology>
    </subcellularLocation>
</comment>
<dbReference type="GO" id="GO:0006874">
    <property type="term" value="P:intracellular calcium ion homeostasis"/>
    <property type="evidence" value="ECO:0007669"/>
    <property type="project" value="TreeGrafter"/>
</dbReference>
<feature type="transmembrane region" description="Helical" evidence="5">
    <location>
        <begin position="180"/>
        <end position="199"/>
    </location>
</feature>
<dbReference type="EMBL" id="SNAA01000021">
    <property type="protein sequence ID" value="TDL75223.1"/>
    <property type="molecule type" value="Genomic_DNA"/>
</dbReference>
<reference evidence="7 8" key="1">
    <citation type="submission" date="2019-03" db="EMBL/GenBank/DDBJ databases">
        <title>Primorskyibacter sp. SS33 isolated from sediments.</title>
        <authorList>
            <person name="Xunke S."/>
        </authorList>
    </citation>
    <scope>NUCLEOTIDE SEQUENCE [LARGE SCALE GENOMIC DNA]</scope>
    <source>
        <strain evidence="7 8">SS33</strain>
    </source>
</reference>
<dbReference type="Proteomes" id="UP000295701">
    <property type="component" value="Unassembled WGS sequence"/>
</dbReference>
<dbReference type="AlphaFoldDB" id="A0A4R6A3F9"/>
<name>A0A4R6A3F9_9RHOB</name>
<evidence type="ECO:0000256" key="5">
    <source>
        <dbReference type="SAM" id="Phobius"/>
    </source>
</evidence>
<keyword evidence="4 5" id="KW-0472">Membrane</keyword>
<gene>
    <name evidence="7" type="ORF">E2L08_15015</name>
</gene>
<feature type="domain" description="Sodium/calcium exchanger membrane region" evidence="6">
    <location>
        <begin position="4"/>
        <end position="143"/>
    </location>
</feature>
<keyword evidence="2 5" id="KW-0812">Transmembrane</keyword>
<dbReference type="Pfam" id="PF01699">
    <property type="entry name" value="Na_Ca_ex"/>
    <property type="match status" value="2"/>
</dbReference>
<dbReference type="InterPro" id="IPR004481">
    <property type="entry name" value="K/Na/Ca-exchanger"/>
</dbReference>
<evidence type="ECO:0000256" key="4">
    <source>
        <dbReference type="ARBA" id="ARBA00023136"/>
    </source>
</evidence>
<feature type="transmembrane region" description="Helical" evidence="5">
    <location>
        <begin position="79"/>
        <end position="97"/>
    </location>
</feature>